<evidence type="ECO:0000313" key="2">
    <source>
        <dbReference type="EMBL" id="GFO02422.1"/>
    </source>
</evidence>
<name>A0AAV4A595_9GAST</name>
<comment type="caution">
    <text evidence="2">The sequence shown here is derived from an EMBL/GenBank/DDBJ whole genome shotgun (WGS) entry which is preliminary data.</text>
</comment>
<proteinExistence type="predicted"/>
<sequence>MPTPEHQGAEPRNEDQRGEDEYEPRRARWGSTGCPAGHPKVSSAQEVLNPNGLDPPYRPQRMVNPNGLDPPRQLQQVVNPNGLDPPDRLKLKEKWDLAESEGITESGDRIGC</sequence>
<dbReference type="EMBL" id="BLXT01003580">
    <property type="protein sequence ID" value="GFO02422.1"/>
    <property type="molecule type" value="Genomic_DNA"/>
</dbReference>
<reference evidence="2 3" key="1">
    <citation type="journal article" date="2021" name="Elife">
        <title>Chloroplast acquisition without the gene transfer in kleptoplastic sea slugs, Plakobranchus ocellatus.</title>
        <authorList>
            <person name="Maeda T."/>
            <person name="Takahashi S."/>
            <person name="Yoshida T."/>
            <person name="Shimamura S."/>
            <person name="Takaki Y."/>
            <person name="Nagai Y."/>
            <person name="Toyoda A."/>
            <person name="Suzuki Y."/>
            <person name="Arimoto A."/>
            <person name="Ishii H."/>
            <person name="Satoh N."/>
            <person name="Nishiyama T."/>
            <person name="Hasebe M."/>
            <person name="Maruyama T."/>
            <person name="Minagawa J."/>
            <person name="Obokata J."/>
            <person name="Shigenobu S."/>
        </authorList>
    </citation>
    <scope>NUCLEOTIDE SEQUENCE [LARGE SCALE GENOMIC DNA]</scope>
</reference>
<dbReference type="Proteomes" id="UP000735302">
    <property type="component" value="Unassembled WGS sequence"/>
</dbReference>
<dbReference type="AlphaFoldDB" id="A0AAV4A595"/>
<evidence type="ECO:0000256" key="1">
    <source>
        <dbReference type="SAM" id="MobiDB-lite"/>
    </source>
</evidence>
<organism evidence="2 3">
    <name type="scientific">Plakobranchus ocellatus</name>
    <dbReference type="NCBI Taxonomy" id="259542"/>
    <lineage>
        <taxon>Eukaryota</taxon>
        <taxon>Metazoa</taxon>
        <taxon>Spiralia</taxon>
        <taxon>Lophotrochozoa</taxon>
        <taxon>Mollusca</taxon>
        <taxon>Gastropoda</taxon>
        <taxon>Heterobranchia</taxon>
        <taxon>Euthyneura</taxon>
        <taxon>Panpulmonata</taxon>
        <taxon>Sacoglossa</taxon>
        <taxon>Placobranchoidea</taxon>
        <taxon>Plakobranchidae</taxon>
        <taxon>Plakobranchus</taxon>
    </lineage>
</organism>
<evidence type="ECO:0000313" key="3">
    <source>
        <dbReference type="Proteomes" id="UP000735302"/>
    </source>
</evidence>
<protein>
    <submittedName>
        <fullName evidence="2">Uncharacterized protein</fullName>
    </submittedName>
</protein>
<keyword evidence="3" id="KW-1185">Reference proteome</keyword>
<gene>
    <name evidence="2" type="ORF">PoB_002892700</name>
</gene>
<accession>A0AAV4A595</accession>
<feature type="region of interest" description="Disordered" evidence="1">
    <location>
        <begin position="1"/>
        <end position="88"/>
    </location>
</feature>
<feature type="compositionally biased region" description="Basic and acidic residues" evidence="1">
    <location>
        <begin position="7"/>
        <end position="16"/>
    </location>
</feature>